<comment type="caution">
    <text evidence="2">The sequence shown here is derived from an EMBL/GenBank/DDBJ whole genome shotgun (WGS) entry which is preliminary data.</text>
</comment>
<feature type="domain" description="SnoaL-like" evidence="1">
    <location>
        <begin position="10"/>
        <end position="103"/>
    </location>
</feature>
<proteinExistence type="predicted"/>
<name>A0ABW5QKK6_9HYPH</name>
<dbReference type="InterPro" id="IPR032710">
    <property type="entry name" value="NTF2-like_dom_sf"/>
</dbReference>
<dbReference type="Proteomes" id="UP001597521">
    <property type="component" value="Unassembled WGS sequence"/>
</dbReference>
<evidence type="ECO:0000313" key="2">
    <source>
        <dbReference type="EMBL" id="MFD2648138.1"/>
    </source>
</evidence>
<sequence>MTRSTAEVLEDHLECRMRGDLEADLARNYAEDVVVLTATGKRIGHDAVRHFSRILNEHVPPDYEFPIKLVEGRFAYIEWRAREPGRSVEDGADSFVIEDGRIVCQTIHYTLQETMPE</sequence>
<evidence type="ECO:0000313" key="3">
    <source>
        <dbReference type="Proteomes" id="UP001597521"/>
    </source>
</evidence>
<reference evidence="3" key="1">
    <citation type="journal article" date="2019" name="Int. J. Syst. Evol. Microbiol.">
        <title>The Global Catalogue of Microorganisms (GCM) 10K type strain sequencing project: providing services to taxonomists for standard genome sequencing and annotation.</title>
        <authorList>
            <consortium name="The Broad Institute Genomics Platform"/>
            <consortium name="The Broad Institute Genome Sequencing Center for Infectious Disease"/>
            <person name="Wu L."/>
            <person name="Ma J."/>
        </authorList>
    </citation>
    <scope>NUCLEOTIDE SEQUENCE [LARGE SCALE GENOMIC DNA]</scope>
    <source>
        <strain evidence="3">CCM 7427</strain>
    </source>
</reference>
<protein>
    <submittedName>
        <fullName evidence="2">Nuclear transport factor 2 family protein</fullName>
    </submittedName>
</protein>
<dbReference type="EMBL" id="JBHUNP010000001">
    <property type="protein sequence ID" value="MFD2648138.1"/>
    <property type="molecule type" value="Genomic_DNA"/>
</dbReference>
<dbReference type="InterPro" id="IPR037401">
    <property type="entry name" value="SnoaL-like"/>
</dbReference>
<organism evidence="2 3">
    <name type="scientific">Devosia albogilva</name>
    <dbReference type="NCBI Taxonomy" id="429726"/>
    <lineage>
        <taxon>Bacteria</taxon>
        <taxon>Pseudomonadati</taxon>
        <taxon>Pseudomonadota</taxon>
        <taxon>Alphaproteobacteria</taxon>
        <taxon>Hyphomicrobiales</taxon>
        <taxon>Devosiaceae</taxon>
        <taxon>Devosia</taxon>
    </lineage>
</organism>
<keyword evidence="3" id="KW-1185">Reference proteome</keyword>
<dbReference type="SUPFAM" id="SSF54427">
    <property type="entry name" value="NTF2-like"/>
    <property type="match status" value="1"/>
</dbReference>
<dbReference type="Gene3D" id="3.10.450.50">
    <property type="match status" value="1"/>
</dbReference>
<dbReference type="Pfam" id="PF12680">
    <property type="entry name" value="SnoaL_2"/>
    <property type="match status" value="1"/>
</dbReference>
<gene>
    <name evidence="2" type="ORF">ACFSX5_10085</name>
</gene>
<evidence type="ECO:0000259" key="1">
    <source>
        <dbReference type="Pfam" id="PF12680"/>
    </source>
</evidence>
<accession>A0ABW5QKK6</accession>
<dbReference type="RefSeq" id="WP_386833221.1">
    <property type="nucleotide sequence ID" value="NZ_JBHUNP010000001.1"/>
</dbReference>